<dbReference type="Proteomes" id="UP000682733">
    <property type="component" value="Unassembled WGS sequence"/>
</dbReference>
<protein>
    <submittedName>
        <fullName evidence="1">Uncharacterized protein</fullName>
    </submittedName>
</protein>
<name>A0A8S2F058_9BILA</name>
<gene>
    <name evidence="1" type="ORF">OVA965_LOCUS27852</name>
    <name evidence="2" type="ORF">TMI583_LOCUS28602</name>
</gene>
<evidence type="ECO:0000313" key="1">
    <source>
        <dbReference type="EMBL" id="CAF1285679.1"/>
    </source>
</evidence>
<accession>A0A8S2F058</accession>
<evidence type="ECO:0000313" key="2">
    <source>
        <dbReference type="EMBL" id="CAF4090734.1"/>
    </source>
</evidence>
<dbReference type="EMBL" id="CAJOBA010040191">
    <property type="protein sequence ID" value="CAF4090734.1"/>
    <property type="molecule type" value="Genomic_DNA"/>
</dbReference>
<reference evidence="1" key="1">
    <citation type="submission" date="2021-02" db="EMBL/GenBank/DDBJ databases">
        <authorList>
            <person name="Nowell W R."/>
        </authorList>
    </citation>
    <scope>NUCLEOTIDE SEQUENCE</scope>
</reference>
<organism evidence="1 3">
    <name type="scientific">Didymodactylos carnosus</name>
    <dbReference type="NCBI Taxonomy" id="1234261"/>
    <lineage>
        <taxon>Eukaryota</taxon>
        <taxon>Metazoa</taxon>
        <taxon>Spiralia</taxon>
        <taxon>Gnathifera</taxon>
        <taxon>Rotifera</taxon>
        <taxon>Eurotatoria</taxon>
        <taxon>Bdelloidea</taxon>
        <taxon>Philodinida</taxon>
        <taxon>Philodinidae</taxon>
        <taxon>Didymodactylos</taxon>
    </lineage>
</organism>
<evidence type="ECO:0000313" key="3">
    <source>
        <dbReference type="Proteomes" id="UP000677228"/>
    </source>
</evidence>
<dbReference type="Proteomes" id="UP000677228">
    <property type="component" value="Unassembled WGS sequence"/>
</dbReference>
<sequence>MASSSQVKHYDAEKYEKVQTCVICVWNHGHGGDYGDCDGDDDYCGDCGDYCGDCGDYFGNHTLPT</sequence>
<dbReference type="AlphaFoldDB" id="A0A8S2F058"/>
<comment type="caution">
    <text evidence="1">The sequence shown here is derived from an EMBL/GenBank/DDBJ whole genome shotgun (WGS) entry which is preliminary data.</text>
</comment>
<feature type="non-terminal residue" evidence="1">
    <location>
        <position position="1"/>
    </location>
</feature>
<proteinExistence type="predicted"/>
<dbReference type="EMBL" id="CAJNOK010018621">
    <property type="protein sequence ID" value="CAF1285679.1"/>
    <property type="molecule type" value="Genomic_DNA"/>
</dbReference>